<keyword evidence="3" id="KW-1185">Reference proteome</keyword>
<accession>A0A1Y2LIK3</accession>
<dbReference type="OMA" id="RASTWAI"/>
<evidence type="ECO:0000313" key="3">
    <source>
        <dbReference type="Proteomes" id="UP000193240"/>
    </source>
</evidence>
<feature type="region of interest" description="Disordered" evidence="1">
    <location>
        <begin position="558"/>
        <end position="577"/>
    </location>
</feature>
<dbReference type="AlphaFoldDB" id="A0A1Y2LIK3"/>
<dbReference type="EMBL" id="KZ107863">
    <property type="protein sequence ID" value="OSS43560.1"/>
    <property type="molecule type" value="Genomic_DNA"/>
</dbReference>
<feature type="compositionally biased region" description="Basic and acidic residues" evidence="1">
    <location>
        <begin position="46"/>
        <end position="111"/>
    </location>
</feature>
<dbReference type="CDD" id="cd22249">
    <property type="entry name" value="UDM1_RNF168_RNF169-like"/>
    <property type="match status" value="1"/>
</dbReference>
<feature type="region of interest" description="Disordered" evidence="1">
    <location>
        <begin position="1"/>
        <end position="24"/>
    </location>
</feature>
<feature type="compositionally biased region" description="Basic and acidic residues" evidence="1">
    <location>
        <begin position="12"/>
        <end position="24"/>
    </location>
</feature>
<proteinExistence type="predicted"/>
<feature type="region of interest" description="Disordered" evidence="1">
    <location>
        <begin position="46"/>
        <end position="138"/>
    </location>
</feature>
<dbReference type="Proteomes" id="UP000193240">
    <property type="component" value="Unassembled WGS sequence"/>
</dbReference>
<organism evidence="2 3">
    <name type="scientific">Epicoccum nigrum</name>
    <name type="common">Soil fungus</name>
    <name type="synonym">Epicoccum purpurascens</name>
    <dbReference type="NCBI Taxonomy" id="105696"/>
    <lineage>
        <taxon>Eukaryota</taxon>
        <taxon>Fungi</taxon>
        <taxon>Dikarya</taxon>
        <taxon>Ascomycota</taxon>
        <taxon>Pezizomycotina</taxon>
        <taxon>Dothideomycetes</taxon>
        <taxon>Pleosporomycetidae</taxon>
        <taxon>Pleosporales</taxon>
        <taxon>Pleosporineae</taxon>
        <taxon>Didymellaceae</taxon>
        <taxon>Epicoccum</taxon>
    </lineage>
</organism>
<evidence type="ECO:0000256" key="1">
    <source>
        <dbReference type="SAM" id="MobiDB-lite"/>
    </source>
</evidence>
<sequence length="783" mass="88739">MAPQHRRGGKHAVKDEDLTHTKYDDYNREQLLAAVKEAGCYVKDEKKSAMARRLADRDQNLQMEERRAMQERKENERRKEQEIKEAAKAKELRRQAREERNEDRWERRELGEDISSDSEDSEDLDERDRDDAHKLTVTGGEVLSDDSWEDTCSETSVCSVNPRIAPSCKLRLYEWSYPFAPSPDMPTDFTFELFPVPITYAPLRLTAMSTGEKVTLPGLKYPVGVEPDFVPVLDPIVRAAARHGHTIGLLAHATIERASTWAIRTIIHGWNGCMYFSLPSTISLDAELDEVYRKWNAKNTKLLQPTPGAANIKADRDNRFAQRLANKRRAVADAYEASQWQPHALGFMPAHLDWEPGMKDMYLQNDELMIDNLFYVRFPDCDLPHYCFWAMPGGWTDPTTPDPSWSPESTEHQNSIETAMSTSKFSVRSRLRVRNLTAPPAHSDHPLANNDPEATLPSLEHDLITTDLSTVLSKASAVAMVRGRSPAWNAFARQLPTLYPSSVMPRAPPVEPTPGMCVAEKLTALLFRRIFLPFTGQESWTRMDDEYWEVVSNHDDDAVDSPELHQSPHPHTDADTATKHEGMVQVLHRRNSDNSPPSPKDGRVWTWLARISATNPPRLAPVFPSNLTSPTALHEPISPLNLNSTTPPPTCHFCNIDWSWTSESDKAAHMLSHSYTSTPPTAMLSQIQAVGVCAKRRHSLLSVKTLTSYHNNLGKGRKLLRVDSASRLIEELAKVGTVASPFTQERWRVRKKGEFRRVLEKRMSGMWQGFEASGWQADDERVK</sequence>
<dbReference type="InParanoid" id="A0A1Y2LIK3"/>
<protein>
    <submittedName>
        <fullName evidence="2">Uncharacterized protein</fullName>
    </submittedName>
</protein>
<feature type="compositionally biased region" description="Acidic residues" evidence="1">
    <location>
        <begin position="112"/>
        <end position="125"/>
    </location>
</feature>
<evidence type="ECO:0000313" key="2">
    <source>
        <dbReference type="EMBL" id="OSS43560.1"/>
    </source>
</evidence>
<feature type="compositionally biased region" description="Basic residues" evidence="1">
    <location>
        <begin position="1"/>
        <end position="11"/>
    </location>
</feature>
<reference evidence="2 3" key="1">
    <citation type="journal article" date="2017" name="Genome Announc.">
        <title>Genome sequence of the saprophytic ascomycete Epicoccum nigrum ICMP 19927 strain isolated from New Zealand.</title>
        <authorList>
            <person name="Fokin M."/>
            <person name="Fleetwood D."/>
            <person name="Weir B.S."/>
            <person name="Villas-Boas S.G."/>
        </authorList>
    </citation>
    <scope>NUCLEOTIDE SEQUENCE [LARGE SCALE GENOMIC DNA]</scope>
    <source>
        <strain evidence="2 3">ICMP 19927</strain>
    </source>
</reference>
<name>A0A1Y2LIK3_EPING</name>
<gene>
    <name evidence="2" type="ORF">B5807_11747</name>
</gene>